<dbReference type="PANTHER" id="PTHR42899:SF1">
    <property type="entry name" value="SPERMATOGENESIS-ASSOCIATED PROTEIN 20"/>
    <property type="match status" value="1"/>
</dbReference>
<dbReference type="PIRSF" id="PIRSF006402">
    <property type="entry name" value="UCP006402_thioredoxin"/>
    <property type="match status" value="1"/>
</dbReference>
<gene>
    <name evidence="2" type="ORF">Metli_1447</name>
</gene>
<dbReference type="AlphaFoldDB" id="J1AR06"/>
<dbReference type="RefSeq" id="WP_004039156.1">
    <property type="nucleotide sequence ID" value="NZ_CM001555.1"/>
</dbReference>
<evidence type="ECO:0000313" key="3">
    <source>
        <dbReference type="Proteomes" id="UP000005095"/>
    </source>
</evidence>
<dbReference type="Gene3D" id="1.50.10.10">
    <property type="match status" value="2"/>
</dbReference>
<dbReference type="EMBL" id="CM001555">
    <property type="protein sequence ID" value="EJG07398.1"/>
    <property type="molecule type" value="Genomic_DNA"/>
</dbReference>
<proteinExistence type="predicted"/>
<protein>
    <recommendedName>
        <fullName evidence="1">Spermatogenesis-associated protein 20-like TRX domain-containing protein</fullName>
    </recommendedName>
</protein>
<dbReference type="HOGENOM" id="CLU_014051_4_1_2"/>
<organism evidence="2 3">
    <name type="scientific">Methanofollis liminatans DSM 4140</name>
    <dbReference type="NCBI Taxonomy" id="28892"/>
    <lineage>
        <taxon>Archaea</taxon>
        <taxon>Methanobacteriati</taxon>
        <taxon>Methanobacteriota</taxon>
        <taxon>Stenosarchaea group</taxon>
        <taxon>Methanomicrobia</taxon>
        <taxon>Methanomicrobiales</taxon>
        <taxon>Methanomicrobiaceae</taxon>
        <taxon>Methanofollis</taxon>
    </lineage>
</organism>
<reference evidence="2 3" key="1">
    <citation type="submission" date="2011-08" db="EMBL/GenBank/DDBJ databases">
        <title>The complete genome of Methanofollis liminatans DSM 4140.</title>
        <authorList>
            <consortium name="US DOE Joint Genome Institute (JGI-PGF)"/>
            <person name="Lucas S."/>
            <person name="Han J."/>
            <person name="Lapidus A."/>
            <person name="Bruce D."/>
            <person name="Goodwin L."/>
            <person name="Pitluck S."/>
            <person name="Peters L."/>
            <person name="Kyrpides N."/>
            <person name="Mavromatis K."/>
            <person name="Ivanova N."/>
            <person name="Mikhailova N."/>
            <person name="Lu M."/>
            <person name="Detter J.C."/>
            <person name="Tapia R."/>
            <person name="Han C."/>
            <person name="Land M."/>
            <person name="Hauser L."/>
            <person name="Markowitz V."/>
            <person name="Cheng J.-F."/>
            <person name="Hugenholtz P."/>
            <person name="Woyke T."/>
            <person name="Wu D."/>
            <person name="Spring S."/>
            <person name="Schuler E."/>
            <person name="Brambilla E."/>
            <person name="Klenk H.-P."/>
            <person name="Eisen J.A."/>
        </authorList>
    </citation>
    <scope>NUCLEOTIDE SEQUENCE [LARGE SCALE GENOMIC DNA]</scope>
    <source>
        <strain evidence="2 3">DSM 4140</strain>
    </source>
</reference>
<dbReference type="PATRIC" id="fig|28892.9.peg.1564"/>
<dbReference type="SUPFAM" id="SSF52833">
    <property type="entry name" value="Thioredoxin-like"/>
    <property type="match status" value="1"/>
</dbReference>
<dbReference type="InterPro" id="IPR012341">
    <property type="entry name" value="6hp_glycosidase-like_sf"/>
</dbReference>
<dbReference type="CDD" id="cd02955">
    <property type="entry name" value="SSP411"/>
    <property type="match status" value="1"/>
</dbReference>
<dbReference type="PANTHER" id="PTHR42899">
    <property type="entry name" value="SPERMATOGENESIS-ASSOCIATED PROTEIN 20"/>
    <property type="match status" value="1"/>
</dbReference>
<dbReference type="InterPro" id="IPR036249">
    <property type="entry name" value="Thioredoxin-like_sf"/>
</dbReference>
<evidence type="ECO:0000259" key="1">
    <source>
        <dbReference type="Pfam" id="PF03190"/>
    </source>
</evidence>
<evidence type="ECO:0000313" key="2">
    <source>
        <dbReference type="EMBL" id="EJG07398.1"/>
    </source>
</evidence>
<dbReference type="SUPFAM" id="SSF48208">
    <property type="entry name" value="Six-hairpin glycosidases"/>
    <property type="match status" value="1"/>
</dbReference>
<accession>J1AR06</accession>
<dbReference type="GO" id="GO:0005975">
    <property type="term" value="P:carbohydrate metabolic process"/>
    <property type="evidence" value="ECO:0007669"/>
    <property type="project" value="InterPro"/>
</dbReference>
<dbReference type="OrthoDB" id="28016at2157"/>
<dbReference type="InterPro" id="IPR008928">
    <property type="entry name" value="6-hairpin_glycosidase_sf"/>
</dbReference>
<dbReference type="Gene3D" id="3.40.30.10">
    <property type="entry name" value="Glutaredoxin"/>
    <property type="match status" value="1"/>
</dbReference>
<dbReference type="InterPro" id="IPR004879">
    <property type="entry name" value="Ssp411-like_TRX"/>
</dbReference>
<dbReference type="STRING" id="28892.Metli_1447"/>
<sequence>MMGGSEGRANRLVGEKSPYLRQHAHNPVDWYPWGEEAFKKARDEDKPVFLSIGYSTCHWCHVMAEESFEDAGVAEVLNEGFVAVKVDREERPDIDAVYMQVCLALTGRGGWPLTIVMTPDRLPFFAATYLPKETRLGVTGLIDVLKKIRHLWETRRDDLVGSAREIVDDLGAGASLRGKAETALLREGYAEMKRRYDPSYGGFDRSPKFPSPHMIIFLIRYWHWTGDPMALAMAEQTLREVRGGGIFDQIGFGVHRYATDRKWLVPHFEKMLYDQAMLALAFTEAHMATGDAFYLSAADEIFTYVQRDLASPEGAFYTAEDADSEGVEGKFYLWTAEEVRSAVGGEDAALFIEAYGIGEGSGDIPHRAVSPQVLSRTTGIPEDEIRRRLEAVREKLLSVRKGRARPHRDEKILLDWNALMVAALARAGRYSGRTGYVAAAQGAAGVLLDRLRRPDGGLLHRYMDGEAAVSGMLADYAYLVWALAEVYEASFDPEILREACRLADAMIERFGDPSGGGFYTVSADGEQLILRQKEIHDGALPSGNSMALFALVTLFRLTGLSRYWEASSSSFDAFAGDAGRNPSAHAWYMAALLAASTKSDELVIAGEGDDPATRKMLDLVASSYRPNLTVLLKDRRSADVLAEVAPHTALMSAQGGKATAYLCRGTACEQPVTSPEDLDKILGDEELFHK</sequence>
<feature type="domain" description="Spermatogenesis-associated protein 20-like TRX" evidence="1">
    <location>
        <begin position="10"/>
        <end position="170"/>
    </location>
</feature>
<keyword evidence="3" id="KW-1185">Reference proteome</keyword>
<dbReference type="Pfam" id="PF03190">
    <property type="entry name" value="Thioredox_DsbH"/>
    <property type="match status" value="1"/>
</dbReference>
<name>J1AR06_9EURY</name>
<dbReference type="Proteomes" id="UP000005095">
    <property type="component" value="Chromosome"/>
</dbReference>
<dbReference type="InterPro" id="IPR024705">
    <property type="entry name" value="Ssp411"/>
</dbReference>